<dbReference type="PANTHER" id="PTHR15272">
    <property type="entry name" value="CHROMATIN ASSEMBLY FACTOR 1 SUBUNIT A CAF-1 SUBUNIT A"/>
    <property type="match status" value="1"/>
</dbReference>
<protein>
    <recommendedName>
        <fullName evidence="6">Chromatin assembly factor 1 subunit A dimerization domain-containing protein</fullName>
    </recommendedName>
</protein>
<keyword evidence="4" id="KW-0539">Nucleus</keyword>
<feature type="compositionally biased region" description="Basic and acidic residues" evidence="5">
    <location>
        <begin position="254"/>
        <end position="266"/>
    </location>
</feature>
<gene>
    <name evidence="7" type="ORF">BDQ12DRAFT_677051</name>
</gene>
<evidence type="ECO:0000313" key="8">
    <source>
        <dbReference type="Proteomes" id="UP000308652"/>
    </source>
</evidence>
<dbReference type="GO" id="GO:0006334">
    <property type="term" value="P:nucleosome assembly"/>
    <property type="evidence" value="ECO:0007669"/>
    <property type="project" value="TreeGrafter"/>
</dbReference>
<evidence type="ECO:0000256" key="5">
    <source>
        <dbReference type="SAM" id="MobiDB-lite"/>
    </source>
</evidence>
<feature type="region of interest" description="Disordered" evidence="5">
    <location>
        <begin position="539"/>
        <end position="605"/>
    </location>
</feature>
<dbReference type="OrthoDB" id="440676at2759"/>
<feature type="region of interest" description="Disordered" evidence="5">
    <location>
        <begin position="1"/>
        <end position="32"/>
    </location>
</feature>
<evidence type="ECO:0000256" key="4">
    <source>
        <dbReference type="ARBA" id="ARBA00023242"/>
    </source>
</evidence>
<dbReference type="PANTHER" id="PTHR15272:SF0">
    <property type="entry name" value="CHROMATIN ASSEMBLY FACTOR 1 SUBUNIT A"/>
    <property type="match status" value="1"/>
</dbReference>
<feature type="compositionally biased region" description="Acidic residues" evidence="5">
    <location>
        <begin position="539"/>
        <end position="583"/>
    </location>
</feature>
<feature type="compositionally biased region" description="Polar residues" evidence="5">
    <location>
        <begin position="233"/>
        <end position="253"/>
    </location>
</feature>
<reference evidence="7 8" key="1">
    <citation type="journal article" date="2019" name="Nat. Ecol. Evol.">
        <title>Megaphylogeny resolves global patterns of mushroom evolution.</title>
        <authorList>
            <person name="Varga T."/>
            <person name="Krizsan K."/>
            <person name="Foldi C."/>
            <person name="Dima B."/>
            <person name="Sanchez-Garcia M."/>
            <person name="Sanchez-Ramirez S."/>
            <person name="Szollosi G.J."/>
            <person name="Szarkandi J.G."/>
            <person name="Papp V."/>
            <person name="Albert L."/>
            <person name="Andreopoulos W."/>
            <person name="Angelini C."/>
            <person name="Antonin V."/>
            <person name="Barry K.W."/>
            <person name="Bougher N.L."/>
            <person name="Buchanan P."/>
            <person name="Buyck B."/>
            <person name="Bense V."/>
            <person name="Catcheside P."/>
            <person name="Chovatia M."/>
            <person name="Cooper J."/>
            <person name="Damon W."/>
            <person name="Desjardin D."/>
            <person name="Finy P."/>
            <person name="Geml J."/>
            <person name="Haridas S."/>
            <person name="Hughes K."/>
            <person name="Justo A."/>
            <person name="Karasinski D."/>
            <person name="Kautmanova I."/>
            <person name="Kiss B."/>
            <person name="Kocsube S."/>
            <person name="Kotiranta H."/>
            <person name="LaButti K.M."/>
            <person name="Lechner B.E."/>
            <person name="Liimatainen K."/>
            <person name="Lipzen A."/>
            <person name="Lukacs Z."/>
            <person name="Mihaltcheva S."/>
            <person name="Morgado L.N."/>
            <person name="Niskanen T."/>
            <person name="Noordeloos M.E."/>
            <person name="Ohm R.A."/>
            <person name="Ortiz-Santana B."/>
            <person name="Ovrebo C."/>
            <person name="Racz N."/>
            <person name="Riley R."/>
            <person name="Savchenko A."/>
            <person name="Shiryaev A."/>
            <person name="Soop K."/>
            <person name="Spirin V."/>
            <person name="Szebenyi C."/>
            <person name="Tomsovsky M."/>
            <person name="Tulloss R.E."/>
            <person name="Uehling J."/>
            <person name="Grigoriev I.V."/>
            <person name="Vagvolgyi C."/>
            <person name="Papp T."/>
            <person name="Martin F.M."/>
            <person name="Miettinen O."/>
            <person name="Hibbett D.S."/>
            <person name="Nagy L.G."/>
        </authorList>
    </citation>
    <scope>NUCLEOTIDE SEQUENCE [LARGE SCALE GENOMIC DNA]</scope>
    <source>
        <strain evidence="7 8">CBS 166.37</strain>
    </source>
</reference>
<feature type="compositionally biased region" description="Basic and acidic residues" evidence="5">
    <location>
        <begin position="285"/>
        <end position="317"/>
    </location>
</feature>
<evidence type="ECO:0000256" key="3">
    <source>
        <dbReference type="ARBA" id="ARBA00023204"/>
    </source>
</evidence>
<proteinExistence type="predicted"/>
<dbReference type="STRING" id="68775.A0A5C3MCP7"/>
<dbReference type="GO" id="GO:0033186">
    <property type="term" value="C:CAF-1 complex"/>
    <property type="evidence" value="ECO:0007669"/>
    <property type="project" value="TreeGrafter"/>
</dbReference>
<feature type="compositionally biased region" description="Basic and acidic residues" evidence="5">
    <location>
        <begin position="17"/>
        <end position="30"/>
    </location>
</feature>
<dbReference type="Pfam" id="PF12253">
    <property type="entry name" value="CAF1A_dimeriz"/>
    <property type="match status" value="1"/>
</dbReference>
<dbReference type="InterPro" id="IPR022043">
    <property type="entry name" value="CAF1A_DD"/>
</dbReference>
<evidence type="ECO:0000313" key="7">
    <source>
        <dbReference type="EMBL" id="TFK42940.1"/>
    </source>
</evidence>
<keyword evidence="8" id="KW-1185">Reference proteome</keyword>
<sequence length="802" mass="90004">MKDPLLEMSGSDVNKVNGEHQPRPGKKQEETSLIELKSGKVVCKQKCVSFEKQSETLQELVKFREMIEERIKQHLPPLDKIPDEHKPLIAKLAHESDKTLPTLSKHIRGELMPTQDEDEGDDDKVANTSAILPLNVVEGTIKTILNRNNYGLDALSGGKPPAAVCVWRWEVKEVHREWLPKNGREKAEARLAERMQAKKDLKAIFDALPQSERDAIMNPKGSNKLPVKELNKPASTDASQPVDLTSEVSQSAPKDSKTQGKKKVEEAENESATDTTPAKTARTKKQQDPEKAAKEKERLEKKVAKAEKEKKEKDAQNKSRSIMASFFAKPKVPIRAVSRETESVDAGPSKVQSDFQKSFKPFVLKKDTTLAPINWFLDPKKRGSKVQHGDVITIDIDDDEKDGEDVRMSEIQEDLNRMSVQDRLNSILRTLPSSADPSKLQHNLHTKILRMKTYHPVSVRDVINQLSEAEIAGDDAIVRSLLLQLRDRTLFPAKVFIFTGDARPGYYGTWTRNSRIIGPRSPFAKDVLVFDYSYDSGEEWEEEPAGDADDVVEDAEDEDGEEDPDSDLDSWLVDDDEEPEVSLDDAPPIDFPTQPPKRKAEDAENKLGKKRKVVVPLVPFSKGPYWEKTIGRCDYDPFKPYRIQLFNDTPFPINPFTFVSNCLEDRKEGERSAMTTAKLAPAQVTDGVFAVPPLPNRLAGSTGDPNISGTLTTFSAATGAVKKPTIAPKNPFPDTHLPFLLSKIVELKAPSIILLVEMIYQELKMHKVKKNAIEVKVREVGERCKDKKYWVVKPTVQVSDSF</sequence>
<dbReference type="EMBL" id="ML213592">
    <property type="protein sequence ID" value="TFK42940.1"/>
    <property type="molecule type" value="Genomic_DNA"/>
</dbReference>
<evidence type="ECO:0000256" key="2">
    <source>
        <dbReference type="ARBA" id="ARBA00022763"/>
    </source>
</evidence>
<feature type="domain" description="Chromatin assembly factor 1 subunit A dimerization" evidence="6">
    <location>
        <begin position="494"/>
        <end position="565"/>
    </location>
</feature>
<dbReference type="Proteomes" id="UP000308652">
    <property type="component" value="Unassembled WGS sequence"/>
</dbReference>
<dbReference type="AlphaFoldDB" id="A0A5C3MCP7"/>
<dbReference type="GO" id="GO:0006281">
    <property type="term" value="P:DNA repair"/>
    <property type="evidence" value="ECO:0007669"/>
    <property type="project" value="UniProtKB-KW"/>
</dbReference>
<evidence type="ECO:0000256" key="1">
    <source>
        <dbReference type="ARBA" id="ARBA00004123"/>
    </source>
</evidence>
<feature type="region of interest" description="Disordered" evidence="5">
    <location>
        <begin position="212"/>
        <end position="322"/>
    </location>
</feature>
<name>A0A5C3MCP7_9AGAR</name>
<evidence type="ECO:0000259" key="6">
    <source>
        <dbReference type="Pfam" id="PF12253"/>
    </source>
</evidence>
<organism evidence="7 8">
    <name type="scientific">Crucibulum laeve</name>
    <dbReference type="NCBI Taxonomy" id="68775"/>
    <lineage>
        <taxon>Eukaryota</taxon>
        <taxon>Fungi</taxon>
        <taxon>Dikarya</taxon>
        <taxon>Basidiomycota</taxon>
        <taxon>Agaricomycotina</taxon>
        <taxon>Agaricomycetes</taxon>
        <taxon>Agaricomycetidae</taxon>
        <taxon>Agaricales</taxon>
        <taxon>Agaricineae</taxon>
        <taxon>Nidulariaceae</taxon>
        <taxon>Crucibulum</taxon>
    </lineage>
</organism>
<accession>A0A5C3MCP7</accession>
<comment type="subcellular location">
    <subcellularLocation>
        <location evidence="1">Nucleus</location>
    </subcellularLocation>
</comment>
<keyword evidence="2" id="KW-0227">DNA damage</keyword>
<keyword evidence="3" id="KW-0234">DNA repair</keyword>
<dbReference type="GO" id="GO:0005634">
    <property type="term" value="C:nucleus"/>
    <property type="evidence" value="ECO:0007669"/>
    <property type="project" value="UniProtKB-SubCell"/>
</dbReference>